<gene>
    <name evidence="1" type="ORF">DU508_01360</name>
</gene>
<name>A0A369Q5S2_9SPHI</name>
<sequence length="146" mass="16599">MKLNLLVIFAVTLLTSCKSKSDTNLEIQGTWQLISGTTIENGSSKITDYTKDFKMIKIINNTHFAFLKHSINPKDTADFDAGGGSYTLNGDQYIEHLEYYRDKNWAGKRFEFKLAFHQDTLIQTGVEKVEEAGVNRVIIEKYIKAP</sequence>
<evidence type="ECO:0000313" key="1">
    <source>
        <dbReference type="EMBL" id="RDC57638.1"/>
    </source>
</evidence>
<comment type="caution">
    <text evidence="1">The sequence shown here is derived from an EMBL/GenBank/DDBJ whole genome shotgun (WGS) entry which is preliminary data.</text>
</comment>
<reference evidence="1 2" key="1">
    <citation type="submission" date="2018-07" db="EMBL/GenBank/DDBJ databases">
        <title>Pedobacter sp. nov., isolated from soil.</title>
        <authorList>
            <person name="Zhou L.Y."/>
            <person name="Du Z.J."/>
        </authorList>
    </citation>
    <scope>NUCLEOTIDE SEQUENCE [LARGE SCALE GENOMIC DNA]</scope>
    <source>
        <strain evidence="1 2">JDX94</strain>
    </source>
</reference>
<dbReference type="OrthoDB" id="1493972at2"/>
<dbReference type="Gene3D" id="2.40.128.490">
    <property type="entry name" value="Uncharacterised protein PF14869, DUF4488"/>
    <property type="match status" value="1"/>
</dbReference>
<evidence type="ECO:0008006" key="3">
    <source>
        <dbReference type="Google" id="ProtNLM"/>
    </source>
</evidence>
<dbReference type="AlphaFoldDB" id="A0A369Q5S2"/>
<dbReference type="Proteomes" id="UP000253961">
    <property type="component" value="Unassembled WGS sequence"/>
</dbReference>
<keyword evidence="2" id="KW-1185">Reference proteome</keyword>
<protein>
    <recommendedName>
        <fullName evidence="3">Lipocalin-like domain-containing protein</fullName>
    </recommendedName>
</protein>
<accession>A0A369Q5S2</accession>
<dbReference type="RefSeq" id="WP_115401061.1">
    <property type="nucleotide sequence ID" value="NZ_QPKV01000002.1"/>
</dbReference>
<proteinExistence type="predicted"/>
<evidence type="ECO:0000313" key="2">
    <source>
        <dbReference type="Proteomes" id="UP000253961"/>
    </source>
</evidence>
<dbReference type="EMBL" id="QPKV01000002">
    <property type="protein sequence ID" value="RDC57638.1"/>
    <property type="molecule type" value="Genomic_DNA"/>
</dbReference>
<dbReference type="PROSITE" id="PS51257">
    <property type="entry name" value="PROKAR_LIPOPROTEIN"/>
    <property type="match status" value="1"/>
</dbReference>
<organism evidence="1 2">
    <name type="scientific">Pedobacter chinensis</name>
    <dbReference type="NCBI Taxonomy" id="2282421"/>
    <lineage>
        <taxon>Bacteria</taxon>
        <taxon>Pseudomonadati</taxon>
        <taxon>Bacteroidota</taxon>
        <taxon>Sphingobacteriia</taxon>
        <taxon>Sphingobacteriales</taxon>
        <taxon>Sphingobacteriaceae</taxon>
        <taxon>Pedobacter</taxon>
    </lineage>
</organism>